<dbReference type="GO" id="GO:0005737">
    <property type="term" value="C:cytoplasm"/>
    <property type="evidence" value="ECO:0007669"/>
    <property type="project" value="TreeGrafter"/>
</dbReference>
<dbReference type="SUPFAM" id="SSF55729">
    <property type="entry name" value="Acyl-CoA N-acyltransferases (Nat)"/>
    <property type="match status" value="1"/>
</dbReference>
<evidence type="ECO:0000313" key="3">
    <source>
        <dbReference type="Proteomes" id="UP000474967"/>
    </source>
</evidence>
<reference evidence="2 3" key="1">
    <citation type="journal article" date="2014" name="J. Microbiol.">
        <title>Diaminobutyricibacter tongyongensis gen. nov., sp. nov. and Homoserinibacter gongjuensis gen. nov., sp. nov. belong to the family Microbacteriaceae.</title>
        <authorList>
            <person name="Kim S.J."/>
            <person name="Ahn J.H."/>
            <person name="Weon H.Y."/>
            <person name="Hamada M."/>
            <person name="Suzuki K."/>
            <person name="Kwon S.W."/>
        </authorList>
    </citation>
    <scope>NUCLEOTIDE SEQUENCE [LARGE SCALE GENOMIC DNA]</scope>
    <source>
        <strain evidence="2 3">NBRC 108724</strain>
    </source>
</reference>
<sequence length="195" mass="21133">MKGVTLSGDRVTLSMPDESDVELVTEYCRDPDVQRWTTVPSPYERTDALHFILDVVPAGWVTGSMATWAIRREPADELRGMIGLNGIAEGAAEIGYWLAAPSRGRGLMTAAVELVCDHAFAPAAQGGLGLRRIEWHAFTGNLPSAAVARGAGFRFEGTRRLGGVRRGERLDDWSAALLRDDPRAPAPGWPSETFA</sequence>
<dbReference type="InterPro" id="IPR016181">
    <property type="entry name" value="Acyl_CoA_acyltransferase"/>
</dbReference>
<dbReference type="EMBL" id="JAAGWY010000003">
    <property type="protein sequence ID" value="NEN06953.1"/>
    <property type="molecule type" value="Genomic_DNA"/>
</dbReference>
<dbReference type="Gene3D" id="3.40.630.30">
    <property type="match status" value="1"/>
</dbReference>
<keyword evidence="2" id="KW-0808">Transferase</keyword>
<dbReference type="PROSITE" id="PS51186">
    <property type="entry name" value="GNAT"/>
    <property type="match status" value="1"/>
</dbReference>
<dbReference type="PANTHER" id="PTHR43441:SF10">
    <property type="entry name" value="ACETYLTRANSFERASE"/>
    <property type="match status" value="1"/>
</dbReference>
<evidence type="ECO:0000313" key="2">
    <source>
        <dbReference type="EMBL" id="NEN06953.1"/>
    </source>
</evidence>
<dbReference type="InterPro" id="IPR000182">
    <property type="entry name" value="GNAT_dom"/>
</dbReference>
<protein>
    <submittedName>
        <fullName evidence="2">GNAT family N-acetyltransferase</fullName>
    </submittedName>
</protein>
<evidence type="ECO:0000259" key="1">
    <source>
        <dbReference type="PROSITE" id="PS51186"/>
    </source>
</evidence>
<dbReference type="PANTHER" id="PTHR43441">
    <property type="entry name" value="RIBOSOMAL-PROTEIN-SERINE ACETYLTRANSFERASE"/>
    <property type="match status" value="1"/>
</dbReference>
<accession>A0A6L9XZV5</accession>
<dbReference type="AlphaFoldDB" id="A0A6L9XZV5"/>
<gene>
    <name evidence="2" type="ORF">G3T36_13900</name>
</gene>
<keyword evidence="3" id="KW-1185">Reference proteome</keyword>
<proteinExistence type="predicted"/>
<dbReference type="RefSeq" id="WP_163290421.1">
    <property type="nucleotide sequence ID" value="NZ_JAAGWY010000003.1"/>
</dbReference>
<dbReference type="Proteomes" id="UP000474967">
    <property type="component" value="Unassembled WGS sequence"/>
</dbReference>
<organism evidence="2 3">
    <name type="scientific">Leifsonia tongyongensis</name>
    <dbReference type="NCBI Taxonomy" id="1268043"/>
    <lineage>
        <taxon>Bacteria</taxon>
        <taxon>Bacillati</taxon>
        <taxon>Actinomycetota</taxon>
        <taxon>Actinomycetes</taxon>
        <taxon>Micrococcales</taxon>
        <taxon>Microbacteriaceae</taxon>
        <taxon>Leifsonia</taxon>
    </lineage>
</organism>
<name>A0A6L9XZV5_9MICO</name>
<dbReference type="Pfam" id="PF13302">
    <property type="entry name" value="Acetyltransf_3"/>
    <property type="match status" value="1"/>
</dbReference>
<feature type="domain" description="N-acetyltransferase" evidence="1">
    <location>
        <begin position="11"/>
        <end position="180"/>
    </location>
</feature>
<dbReference type="InterPro" id="IPR051908">
    <property type="entry name" value="Ribosomal_N-acetyltransferase"/>
</dbReference>
<dbReference type="GO" id="GO:0008999">
    <property type="term" value="F:protein-N-terminal-alanine acetyltransferase activity"/>
    <property type="evidence" value="ECO:0007669"/>
    <property type="project" value="TreeGrafter"/>
</dbReference>
<comment type="caution">
    <text evidence="2">The sequence shown here is derived from an EMBL/GenBank/DDBJ whole genome shotgun (WGS) entry which is preliminary data.</text>
</comment>
<dbReference type="GO" id="GO:1990189">
    <property type="term" value="F:protein N-terminal-serine acetyltransferase activity"/>
    <property type="evidence" value="ECO:0007669"/>
    <property type="project" value="TreeGrafter"/>
</dbReference>